<accession>A0ABP9LMY2</accession>
<keyword evidence="1" id="KW-1133">Transmembrane helix</keyword>
<evidence type="ECO:0000256" key="1">
    <source>
        <dbReference type="SAM" id="Phobius"/>
    </source>
</evidence>
<protein>
    <submittedName>
        <fullName evidence="2">Uncharacterized protein</fullName>
    </submittedName>
</protein>
<dbReference type="RefSeq" id="WP_259552835.1">
    <property type="nucleotide sequence ID" value="NZ_BAABHW010000005.1"/>
</dbReference>
<keyword evidence="3" id="KW-1185">Reference proteome</keyword>
<evidence type="ECO:0000313" key="3">
    <source>
        <dbReference type="Proteomes" id="UP001499910"/>
    </source>
</evidence>
<gene>
    <name evidence="2" type="ORF">GCM10023209_30110</name>
</gene>
<proteinExistence type="predicted"/>
<organism evidence="2 3">
    <name type="scientific">[Roseibacterium] beibuensis</name>
    <dbReference type="NCBI Taxonomy" id="1193142"/>
    <lineage>
        <taxon>Bacteria</taxon>
        <taxon>Pseudomonadati</taxon>
        <taxon>Pseudomonadota</taxon>
        <taxon>Alphaproteobacteria</taxon>
        <taxon>Rhodobacterales</taxon>
        <taxon>Roseobacteraceae</taxon>
        <taxon>Roseicyclus</taxon>
    </lineage>
</organism>
<keyword evidence="1" id="KW-0812">Transmembrane</keyword>
<sequence length="136" mass="14867">MQLELLLALVFGGIAGIALLLHLFGYSRPLTFDEDSARTHWLRQYPISRPGTVHLSQDRAAALVETPDGPGLVWAMGADSTAHLLTGATLRTTRRGLRIDLHEFAAPGVRVRLSPEARETWARLIPTHETKGALPA</sequence>
<reference evidence="3" key="1">
    <citation type="journal article" date="2019" name="Int. J. Syst. Evol. Microbiol.">
        <title>The Global Catalogue of Microorganisms (GCM) 10K type strain sequencing project: providing services to taxonomists for standard genome sequencing and annotation.</title>
        <authorList>
            <consortium name="The Broad Institute Genomics Platform"/>
            <consortium name="The Broad Institute Genome Sequencing Center for Infectious Disease"/>
            <person name="Wu L."/>
            <person name="Ma J."/>
        </authorList>
    </citation>
    <scope>NUCLEOTIDE SEQUENCE [LARGE SCALE GENOMIC DNA]</scope>
    <source>
        <strain evidence="3">JCM 18015</strain>
    </source>
</reference>
<comment type="caution">
    <text evidence="2">The sequence shown here is derived from an EMBL/GenBank/DDBJ whole genome shotgun (WGS) entry which is preliminary data.</text>
</comment>
<dbReference type="EMBL" id="BAABHW010000005">
    <property type="protein sequence ID" value="GAA5078705.1"/>
    <property type="molecule type" value="Genomic_DNA"/>
</dbReference>
<dbReference type="Proteomes" id="UP001499910">
    <property type="component" value="Unassembled WGS sequence"/>
</dbReference>
<feature type="transmembrane region" description="Helical" evidence="1">
    <location>
        <begin position="6"/>
        <end position="26"/>
    </location>
</feature>
<keyword evidence="1" id="KW-0472">Membrane</keyword>
<evidence type="ECO:0000313" key="2">
    <source>
        <dbReference type="EMBL" id="GAA5078705.1"/>
    </source>
</evidence>
<name>A0ABP9LMY2_9RHOB</name>